<evidence type="ECO:0000313" key="4">
    <source>
        <dbReference type="EMBL" id="QJD98453.1"/>
    </source>
</evidence>
<dbReference type="SUPFAM" id="SSF54373">
    <property type="entry name" value="FAD-linked reductases, C-terminal domain"/>
    <property type="match status" value="1"/>
</dbReference>
<dbReference type="EMBL" id="CP051682">
    <property type="protein sequence ID" value="QJD98453.1"/>
    <property type="molecule type" value="Genomic_DNA"/>
</dbReference>
<gene>
    <name evidence="4" type="ORF">HH214_16430</name>
</gene>
<dbReference type="GO" id="GO:0018659">
    <property type="term" value="F:4-hydroxybenzoate 3-monooxygenase activity"/>
    <property type="evidence" value="ECO:0007669"/>
    <property type="project" value="UniProtKB-EC"/>
</dbReference>
<feature type="domain" description="FAD-binding" evidence="3">
    <location>
        <begin position="12"/>
        <end position="346"/>
    </location>
</feature>
<dbReference type="GO" id="GO:0071949">
    <property type="term" value="F:FAD binding"/>
    <property type="evidence" value="ECO:0007669"/>
    <property type="project" value="InterPro"/>
</dbReference>
<dbReference type="KEGG" id="mrob:HH214_16430"/>
<dbReference type="PANTHER" id="PTHR43004:SF3">
    <property type="entry name" value="P-HYDROXYBENZOATE HYDROXYLASE"/>
    <property type="match status" value="1"/>
</dbReference>
<keyword evidence="2" id="KW-0274">FAD</keyword>
<evidence type="ECO:0000256" key="1">
    <source>
        <dbReference type="ARBA" id="ARBA00022630"/>
    </source>
</evidence>
<dbReference type="AlphaFoldDB" id="A0A7L5EBY9"/>
<keyword evidence="4" id="KW-0503">Monooxygenase</keyword>
<keyword evidence="4" id="KW-0560">Oxidoreductase</keyword>
<dbReference type="NCBIfam" id="NF006091">
    <property type="entry name" value="PRK08243.1"/>
    <property type="match status" value="1"/>
</dbReference>
<dbReference type="Gene3D" id="3.50.50.60">
    <property type="entry name" value="FAD/NAD(P)-binding domain"/>
    <property type="match status" value="1"/>
</dbReference>
<organism evidence="4 5">
    <name type="scientific">Mucilaginibacter robiniae</name>
    <dbReference type="NCBI Taxonomy" id="2728022"/>
    <lineage>
        <taxon>Bacteria</taxon>
        <taxon>Pseudomonadati</taxon>
        <taxon>Bacteroidota</taxon>
        <taxon>Sphingobacteriia</taxon>
        <taxon>Sphingobacteriales</taxon>
        <taxon>Sphingobacteriaceae</taxon>
        <taxon>Mucilaginibacter</taxon>
    </lineage>
</organism>
<evidence type="ECO:0000256" key="2">
    <source>
        <dbReference type="ARBA" id="ARBA00022827"/>
    </source>
</evidence>
<dbReference type="InterPro" id="IPR050641">
    <property type="entry name" value="RIFMO-like"/>
</dbReference>
<accession>A0A7L5EBY9</accession>
<dbReference type="Pfam" id="PF01494">
    <property type="entry name" value="FAD_binding_3"/>
    <property type="match status" value="1"/>
</dbReference>
<dbReference type="PANTHER" id="PTHR43004">
    <property type="entry name" value="TRK SYSTEM POTASSIUM UPTAKE PROTEIN"/>
    <property type="match status" value="1"/>
</dbReference>
<dbReference type="InterPro" id="IPR002938">
    <property type="entry name" value="FAD-bd"/>
</dbReference>
<name>A0A7L5EBY9_9SPHI</name>
<dbReference type="PRINTS" id="PR00420">
    <property type="entry name" value="RNGMNOXGNASE"/>
</dbReference>
<protein>
    <submittedName>
        <fullName evidence="4">4-hydroxybenzoate 3-monooxygenase</fullName>
        <ecNumber evidence="4">1.14.13.2</ecNumber>
    </submittedName>
</protein>
<evidence type="ECO:0000259" key="3">
    <source>
        <dbReference type="Pfam" id="PF01494"/>
    </source>
</evidence>
<sequence>MDSENSGSKETTSVVIIGGGVTGLALATFLKKENVDCVVLERRDRPYIEMRQRAGVVDARAVRMFEQWGLADKLLAGPLAQTIEYRLNGMPRVFKASIDDGISSRFCTQQMLVNNLLHELFDEMSGDVRFNITEINIENGTGDRPRIIYKDDKGVHELICDHIAGCDADRGISRASIPQDALTAYSYDFGYAWLAALVEAPVTGHPIMAISDHGFVGQLPRGPQRSRYYLQCTLDDGPEDWPEERIWEEIRLRSGDDTIRNVQVHNIEFVPFRSVVYAPMQYRNLYLAGDAAHLVPPVSAKGMNLGLFDVDVLGRALLLAVKNGDRTGLDNYSDTVLPHVWNYQDFAVWMADTMHDAGNPALHGNFRQMTARARLNNLFESPTAAQLHTEYQRGTN</sequence>
<dbReference type="Proteomes" id="UP000503278">
    <property type="component" value="Chromosome"/>
</dbReference>
<keyword evidence="5" id="KW-1185">Reference proteome</keyword>
<dbReference type="SUPFAM" id="SSF51905">
    <property type="entry name" value="FAD/NAD(P)-binding domain"/>
    <property type="match status" value="1"/>
</dbReference>
<dbReference type="Gene3D" id="3.30.9.10">
    <property type="entry name" value="D-Amino Acid Oxidase, subunit A, domain 2"/>
    <property type="match status" value="1"/>
</dbReference>
<proteinExistence type="predicted"/>
<keyword evidence="1" id="KW-0285">Flavoprotein</keyword>
<dbReference type="EC" id="1.14.13.2" evidence="4"/>
<evidence type="ECO:0000313" key="5">
    <source>
        <dbReference type="Proteomes" id="UP000503278"/>
    </source>
</evidence>
<dbReference type="InterPro" id="IPR036188">
    <property type="entry name" value="FAD/NAD-bd_sf"/>
</dbReference>
<reference evidence="4 5" key="1">
    <citation type="submission" date="2020-04" db="EMBL/GenBank/DDBJ databases">
        <title>Genome sequencing of novel species.</title>
        <authorList>
            <person name="Heo J."/>
            <person name="Kim S.-J."/>
            <person name="Kim J.-S."/>
            <person name="Hong S.-B."/>
            <person name="Kwon S.-W."/>
        </authorList>
    </citation>
    <scope>NUCLEOTIDE SEQUENCE [LARGE SCALE GENOMIC DNA]</scope>
    <source>
        <strain evidence="4 5">F39-2</strain>
    </source>
</reference>